<name>B9AFV7_METSM</name>
<gene>
    <name evidence="1" type="ORF">METSMIALI_01257</name>
</gene>
<reference evidence="1 2" key="1">
    <citation type="submission" date="2008-10" db="EMBL/GenBank/DDBJ databases">
        <authorList>
            <person name="Fulton L."/>
            <person name="Clifton S."/>
            <person name="Fulton B."/>
            <person name="Xu J."/>
            <person name="Minx P."/>
            <person name="Pepin K.H."/>
            <person name="Johnson M."/>
            <person name="Bhonagiri V."/>
            <person name="Nash W.E."/>
            <person name="Mardis E.R."/>
            <person name="Wilson R.K."/>
        </authorList>
    </citation>
    <scope>NUCLEOTIDE SEQUENCE [LARGE SCALE GENOMIC DNA]</scope>
    <source>
        <strain evidence="1 2">DSM 2375</strain>
    </source>
</reference>
<proteinExistence type="predicted"/>
<dbReference type="HOGENOM" id="CLU_3302803_0_0_2"/>
<evidence type="ECO:0000313" key="2">
    <source>
        <dbReference type="Proteomes" id="UP000003489"/>
    </source>
</evidence>
<protein>
    <submittedName>
        <fullName evidence="1">Uncharacterized protein</fullName>
    </submittedName>
</protein>
<dbReference type="AlphaFoldDB" id="B9AFV7"/>
<sequence length="39" mass="4636">MLSKLKGVLLCFLFLLVVLQMNLRKKELKLKNSLKKIKY</sequence>
<dbReference type="EMBL" id="ABYW01000012">
    <property type="protein sequence ID" value="EEE42347.1"/>
    <property type="molecule type" value="Genomic_DNA"/>
</dbReference>
<dbReference type="Proteomes" id="UP000003489">
    <property type="component" value="Unassembled WGS sequence"/>
</dbReference>
<comment type="caution">
    <text evidence="1">The sequence shown here is derived from an EMBL/GenBank/DDBJ whole genome shotgun (WGS) entry which is preliminary data.</text>
</comment>
<reference evidence="1 2" key="2">
    <citation type="submission" date="2008-11" db="EMBL/GenBank/DDBJ databases">
        <title>Draft genome sequence of Methanobrevibacter smithii (DSM 2375).</title>
        <authorList>
            <person name="Sudarsanam P."/>
            <person name="Ley R."/>
            <person name="Guruge J."/>
            <person name="Turnbaugh P.J."/>
            <person name="Mahowald M."/>
            <person name="Liep D."/>
            <person name="Gordon J."/>
        </authorList>
    </citation>
    <scope>NUCLEOTIDE SEQUENCE [LARGE SCALE GENOMIC DNA]</scope>
    <source>
        <strain evidence="1 2">DSM 2375</strain>
    </source>
</reference>
<organism evidence="1 2">
    <name type="scientific">Methanobrevibacter smithii DSM 2375</name>
    <dbReference type="NCBI Taxonomy" id="483214"/>
    <lineage>
        <taxon>Archaea</taxon>
        <taxon>Methanobacteriati</taxon>
        <taxon>Methanobacteriota</taxon>
        <taxon>Methanomada group</taxon>
        <taxon>Methanobacteria</taxon>
        <taxon>Methanobacteriales</taxon>
        <taxon>Methanobacteriaceae</taxon>
        <taxon>Methanobrevibacter</taxon>
    </lineage>
</organism>
<accession>B9AFV7</accession>
<evidence type="ECO:0000313" key="1">
    <source>
        <dbReference type="EMBL" id="EEE42347.1"/>
    </source>
</evidence>